<evidence type="ECO:0000256" key="2">
    <source>
        <dbReference type="ARBA" id="ARBA00022692"/>
    </source>
</evidence>
<feature type="binding site" evidence="5">
    <location>
        <position position="312"/>
    </location>
    <ligand>
        <name>Zn(2+)</name>
        <dbReference type="ChEBI" id="CHEBI:29105"/>
    </ligand>
</feature>
<evidence type="ECO:0000256" key="5">
    <source>
        <dbReference type="PIRSR" id="PIRSR604254-1"/>
    </source>
</evidence>
<comment type="subcellular location">
    <subcellularLocation>
        <location evidence="1">Membrane</location>
        <topology evidence="1">Multi-pass membrane protein</topology>
    </subcellularLocation>
</comment>
<evidence type="ECO:0000313" key="8">
    <source>
        <dbReference type="EMBL" id="KAK3377090.1"/>
    </source>
</evidence>
<reference evidence="8" key="1">
    <citation type="journal article" date="2023" name="Mol. Phylogenet. Evol.">
        <title>Genome-scale phylogeny and comparative genomics of the fungal order Sordariales.</title>
        <authorList>
            <person name="Hensen N."/>
            <person name="Bonometti L."/>
            <person name="Westerberg I."/>
            <person name="Brannstrom I.O."/>
            <person name="Guillou S."/>
            <person name="Cros-Aarteil S."/>
            <person name="Calhoun S."/>
            <person name="Haridas S."/>
            <person name="Kuo A."/>
            <person name="Mondo S."/>
            <person name="Pangilinan J."/>
            <person name="Riley R."/>
            <person name="LaButti K."/>
            <person name="Andreopoulos B."/>
            <person name="Lipzen A."/>
            <person name="Chen C."/>
            <person name="Yan M."/>
            <person name="Daum C."/>
            <person name="Ng V."/>
            <person name="Clum A."/>
            <person name="Steindorff A."/>
            <person name="Ohm R.A."/>
            <person name="Martin F."/>
            <person name="Silar P."/>
            <person name="Natvig D.O."/>
            <person name="Lalanne C."/>
            <person name="Gautier V."/>
            <person name="Ament-Velasquez S.L."/>
            <person name="Kruys A."/>
            <person name="Hutchinson M.I."/>
            <person name="Powell A.J."/>
            <person name="Barry K."/>
            <person name="Miller A.N."/>
            <person name="Grigoriev I.V."/>
            <person name="Debuchy R."/>
            <person name="Gladieux P."/>
            <person name="Hiltunen Thoren M."/>
            <person name="Johannesson H."/>
        </authorList>
    </citation>
    <scope>NUCLEOTIDE SEQUENCE</scope>
    <source>
        <strain evidence="8">CBS 958.72</strain>
    </source>
</reference>
<feature type="binding site" evidence="5">
    <location>
        <position position="147"/>
    </location>
    <ligand>
        <name>Zn(2+)</name>
        <dbReference type="ChEBI" id="CHEBI:29105"/>
    </ligand>
</feature>
<reference evidence="8" key="2">
    <citation type="submission" date="2023-06" db="EMBL/GenBank/DDBJ databases">
        <authorList>
            <consortium name="Lawrence Berkeley National Laboratory"/>
            <person name="Haridas S."/>
            <person name="Hensen N."/>
            <person name="Bonometti L."/>
            <person name="Westerberg I."/>
            <person name="Brannstrom I.O."/>
            <person name="Guillou S."/>
            <person name="Cros-Aarteil S."/>
            <person name="Calhoun S."/>
            <person name="Kuo A."/>
            <person name="Mondo S."/>
            <person name="Pangilinan J."/>
            <person name="Riley R."/>
            <person name="Labutti K."/>
            <person name="Andreopoulos B."/>
            <person name="Lipzen A."/>
            <person name="Chen C."/>
            <person name="Yanf M."/>
            <person name="Daum C."/>
            <person name="Ng V."/>
            <person name="Clum A."/>
            <person name="Steindorff A."/>
            <person name="Ohm R."/>
            <person name="Martin F."/>
            <person name="Silar P."/>
            <person name="Natvig D."/>
            <person name="Lalanne C."/>
            <person name="Gautier V."/>
            <person name="Ament-Velasquez S.L."/>
            <person name="Kruys A."/>
            <person name="Hutchinson M.I."/>
            <person name="Powell A.J."/>
            <person name="Barry K."/>
            <person name="Miller A.N."/>
            <person name="Grigoriev I.V."/>
            <person name="Debuchy R."/>
            <person name="Gladieux P."/>
            <person name="Thoren M.H."/>
            <person name="Johannesson H."/>
        </authorList>
    </citation>
    <scope>NUCLEOTIDE SEQUENCE</scope>
    <source>
        <strain evidence="8">CBS 958.72</strain>
    </source>
</reference>
<evidence type="ECO:0000256" key="7">
    <source>
        <dbReference type="SAM" id="Phobius"/>
    </source>
</evidence>
<dbReference type="Proteomes" id="UP001287356">
    <property type="component" value="Unassembled WGS sequence"/>
</dbReference>
<keyword evidence="5" id="KW-0479">Metal-binding</keyword>
<keyword evidence="2 7" id="KW-0812">Transmembrane</keyword>
<keyword evidence="9" id="KW-1185">Reference proteome</keyword>
<sequence length="344" mass="37194">MADTTRTTIHPAETATRRRAVTSKGAETRSPDPRPAKARPRAVQLVLWRDLPTWQQEGSGHIETGYRPASESLLDCLGSWRYLHNETVNIFSHAVGALVFLALPVYIFSASSTTPPRYAVATPADKIVCSIYFLGVAVCFAFSAAFHTFMHHSPSAFHAGQRLDFYGIILLMWGANVPLVYYGFACAPALQARYWALTMVLAGLCGAATGRPAFHSPSISSPPLDKGVEQHGTAVLRAATFGLLGVASTFLPVAHGVLMHGAADHSERVGLPWVLATLVFNVAGAGVYAARVPERWWPRRFDVVGASHQLMHVAILVAGLCYGAGVVASFDYFHAHPAQCRAWS</sequence>
<evidence type="ECO:0000256" key="1">
    <source>
        <dbReference type="ARBA" id="ARBA00004141"/>
    </source>
</evidence>
<gene>
    <name evidence="8" type="ORF">B0T24DRAFT_620438</name>
</gene>
<evidence type="ECO:0000313" key="9">
    <source>
        <dbReference type="Proteomes" id="UP001287356"/>
    </source>
</evidence>
<evidence type="ECO:0000256" key="4">
    <source>
        <dbReference type="ARBA" id="ARBA00023136"/>
    </source>
</evidence>
<dbReference type="PANTHER" id="PTHR20855">
    <property type="entry name" value="ADIPOR/PROGESTIN RECEPTOR-RELATED"/>
    <property type="match status" value="1"/>
</dbReference>
<dbReference type="GO" id="GO:0016020">
    <property type="term" value="C:membrane"/>
    <property type="evidence" value="ECO:0007669"/>
    <property type="project" value="UniProtKB-SubCell"/>
</dbReference>
<feature type="transmembrane region" description="Helical" evidence="7">
    <location>
        <begin position="90"/>
        <end position="108"/>
    </location>
</feature>
<organism evidence="8 9">
    <name type="scientific">Lasiosphaeria ovina</name>
    <dbReference type="NCBI Taxonomy" id="92902"/>
    <lineage>
        <taxon>Eukaryota</taxon>
        <taxon>Fungi</taxon>
        <taxon>Dikarya</taxon>
        <taxon>Ascomycota</taxon>
        <taxon>Pezizomycotina</taxon>
        <taxon>Sordariomycetes</taxon>
        <taxon>Sordariomycetidae</taxon>
        <taxon>Sordariales</taxon>
        <taxon>Lasiosphaeriaceae</taxon>
        <taxon>Lasiosphaeria</taxon>
    </lineage>
</organism>
<name>A0AAE0KJN9_9PEZI</name>
<proteinExistence type="predicted"/>
<dbReference type="GO" id="GO:0006882">
    <property type="term" value="P:intracellular zinc ion homeostasis"/>
    <property type="evidence" value="ECO:0007669"/>
    <property type="project" value="TreeGrafter"/>
</dbReference>
<dbReference type="AlphaFoldDB" id="A0AAE0KJN9"/>
<feature type="transmembrane region" description="Helical" evidence="7">
    <location>
        <begin position="194"/>
        <end position="214"/>
    </location>
</feature>
<dbReference type="EMBL" id="JAULSN010000003">
    <property type="protein sequence ID" value="KAK3377090.1"/>
    <property type="molecule type" value="Genomic_DNA"/>
</dbReference>
<dbReference type="GO" id="GO:0038023">
    <property type="term" value="F:signaling receptor activity"/>
    <property type="evidence" value="ECO:0007669"/>
    <property type="project" value="TreeGrafter"/>
</dbReference>
<comment type="caution">
    <text evidence="8">The sequence shown here is derived from an EMBL/GenBank/DDBJ whole genome shotgun (WGS) entry which is preliminary data.</text>
</comment>
<protein>
    <submittedName>
        <fullName evidence="8">Hemolysin-III channel protein-like protein Izh2</fullName>
    </submittedName>
</protein>
<evidence type="ECO:0000256" key="3">
    <source>
        <dbReference type="ARBA" id="ARBA00022989"/>
    </source>
</evidence>
<feature type="region of interest" description="Disordered" evidence="6">
    <location>
        <begin position="1"/>
        <end position="40"/>
    </location>
</feature>
<evidence type="ECO:0000256" key="6">
    <source>
        <dbReference type="SAM" id="MobiDB-lite"/>
    </source>
</evidence>
<feature type="transmembrane region" description="Helical" evidence="7">
    <location>
        <begin position="165"/>
        <end position="182"/>
    </location>
</feature>
<feature type="binding site" evidence="5">
    <location>
        <position position="308"/>
    </location>
    <ligand>
        <name>Zn(2+)</name>
        <dbReference type="ChEBI" id="CHEBI:29105"/>
    </ligand>
</feature>
<keyword evidence="4 7" id="KW-0472">Membrane</keyword>
<dbReference type="Pfam" id="PF03006">
    <property type="entry name" value="HlyIII"/>
    <property type="match status" value="1"/>
</dbReference>
<accession>A0AAE0KJN9</accession>
<feature type="compositionally biased region" description="Basic and acidic residues" evidence="6">
    <location>
        <begin position="26"/>
        <end position="35"/>
    </location>
</feature>
<dbReference type="PANTHER" id="PTHR20855:SF130">
    <property type="entry name" value="HAEMOLYSIN-III FAMILY PROTEIN"/>
    <property type="match status" value="1"/>
</dbReference>
<feature type="transmembrane region" description="Helical" evidence="7">
    <location>
        <begin position="129"/>
        <end position="150"/>
    </location>
</feature>
<feature type="transmembrane region" description="Helical" evidence="7">
    <location>
        <begin position="234"/>
        <end position="258"/>
    </location>
</feature>
<feature type="transmembrane region" description="Helical" evidence="7">
    <location>
        <begin position="270"/>
        <end position="290"/>
    </location>
</feature>
<keyword evidence="5" id="KW-0862">Zinc</keyword>
<feature type="transmembrane region" description="Helical" evidence="7">
    <location>
        <begin position="310"/>
        <end position="333"/>
    </location>
</feature>
<dbReference type="InterPro" id="IPR004254">
    <property type="entry name" value="AdipoR/HlyIII-related"/>
</dbReference>
<dbReference type="GO" id="GO:0046872">
    <property type="term" value="F:metal ion binding"/>
    <property type="evidence" value="ECO:0007669"/>
    <property type="project" value="UniProtKB-KW"/>
</dbReference>
<keyword evidence="3 7" id="KW-1133">Transmembrane helix</keyword>